<evidence type="ECO:0000313" key="1">
    <source>
        <dbReference type="EMBL" id="EBX8630044.1"/>
    </source>
</evidence>
<accession>A0A5W7S198</accession>
<protein>
    <submittedName>
        <fullName evidence="1">Uncharacterized protein</fullName>
    </submittedName>
</protein>
<reference evidence="1" key="1">
    <citation type="submission" date="2018-07" db="EMBL/GenBank/DDBJ databases">
        <authorList>
            <person name="Ashton P.M."/>
            <person name="Dallman T."/>
            <person name="Nair S."/>
            <person name="De Pinna E."/>
            <person name="Peters T."/>
            <person name="Grant K."/>
        </authorList>
    </citation>
    <scope>NUCLEOTIDE SEQUENCE</scope>
    <source>
        <strain evidence="1">242348</strain>
    </source>
</reference>
<comment type="caution">
    <text evidence="1">The sequence shown here is derived from an EMBL/GenBank/DDBJ whole genome shotgun (WGS) entry which is preliminary data.</text>
</comment>
<proteinExistence type="predicted"/>
<organism evidence="1">
    <name type="scientific">Salmonella enterica subsp. enterica serovar Kintambo</name>
    <dbReference type="NCBI Taxonomy" id="1192730"/>
    <lineage>
        <taxon>Bacteria</taxon>
        <taxon>Pseudomonadati</taxon>
        <taxon>Pseudomonadota</taxon>
        <taxon>Gammaproteobacteria</taxon>
        <taxon>Enterobacterales</taxon>
        <taxon>Enterobacteriaceae</taxon>
        <taxon>Salmonella</taxon>
    </lineage>
</organism>
<name>A0A5W7S198_SALET</name>
<gene>
    <name evidence="1" type="ORF">DTU03_21440</name>
</gene>
<sequence>MSAPESVQGECSCCKRPVEEFGALGYTLKNSYNQSVMHCLACQSFYVSAPAILGVESPKNPAKSQKFGMWPGVGALINIQDLSAVLLAPPGVVNKFPPAFFDKVNVITATVGEQFEYLFDANLQYPLIYIQDFGRKTYELIRSLRISHSGDAVYCCRDMLMTRTNEIAFITNLDNAKALFKKMMTYNRSEISAFIRTVELLAHGHISPIEASGEFKKNNVTSLVRMLPADPHQRINLMRSLKKVL</sequence>
<dbReference type="EMBL" id="AAHMLI010000034">
    <property type="protein sequence ID" value="EBX8630044.1"/>
    <property type="molecule type" value="Genomic_DNA"/>
</dbReference>
<dbReference type="AlphaFoldDB" id="A0A5W7S198"/>